<dbReference type="EMBL" id="QGDO01000002">
    <property type="protein sequence ID" value="PWJ42463.1"/>
    <property type="molecule type" value="Genomic_DNA"/>
</dbReference>
<sequence>MNRTKQTNLPLIILLVIASTSWLKAQDKDVPEFHFGGALRFNYNYSSWKDGHKKRGGDFGYDVLSLRPQASYKGIGVNADVRLYTDGFGGIILKQGWFDYDFTAQDQIQLGLTQVPFGITHYNSNSFFFSLNYYIGLEDDHDMGIKYQHKDDKWSYAIAFFKNAEELTFGSNSDASNSRYSYDVGSIDENGDGELQYRNKEVNQLNIHLNRQIKEGELIHNMGVSGEFGGLYNLDTEGMGSHFATAIHYETSYRKWKLKTQVSYYKNSPNTPEGERTDVVAMTAFGAPYLVAAEATTYTVGLSFTQAVDWGPISCLMFYNDFGYMDKAEDSFYDSYQNVTGCLVFAGPIYTYIDAALGKNQPWLGPDYNTALAYGSEGAEWHLRFNINFGYYF</sequence>
<dbReference type="RefSeq" id="WP_109617944.1">
    <property type="nucleotide sequence ID" value="NZ_QGDO01000002.1"/>
</dbReference>
<protein>
    <recommendedName>
        <fullName evidence="4">Phosphate-selective porin O/P</fullName>
    </recommendedName>
</protein>
<evidence type="ECO:0000313" key="3">
    <source>
        <dbReference type="Proteomes" id="UP000245535"/>
    </source>
</evidence>
<keyword evidence="1" id="KW-0732">Signal</keyword>
<evidence type="ECO:0000313" key="2">
    <source>
        <dbReference type="EMBL" id="PWJ42463.1"/>
    </source>
</evidence>
<dbReference type="AlphaFoldDB" id="A0A315ZBL6"/>
<accession>A0A315ZBL6</accession>
<reference evidence="2 3" key="1">
    <citation type="submission" date="2018-03" db="EMBL/GenBank/DDBJ databases">
        <title>Genomic Encyclopedia of Archaeal and Bacterial Type Strains, Phase II (KMG-II): from individual species to whole genera.</title>
        <authorList>
            <person name="Goeker M."/>
        </authorList>
    </citation>
    <scope>NUCLEOTIDE SEQUENCE [LARGE SCALE GENOMIC DNA]</scope>
    <source>
        <strain evidence="2 3">DSM 28229</strain>
    </source>
</reference>
<comment type="caution">
    <text evidence="2">The sequence shown here is derived from an EMBL/GenBank/DDBJ whole genome shotgun (WGS) entry which is preliminary data.</text>
</comment>
<name>A0A315ZBL6_SEDFL</name>
<keyword evidence="3" id="KW-1185">Reference proteome</keyword>
<proteinExistence type="predicted"/>
<feature type="signal peptide" evidence="1">
    <location>
        <begin position="1"/>
        <end position="25"/>
    </location>
</feature>
<feature type="chain" id="PRO_5016450954" description="Phosphate-selective porin O/P" evidence="1">
    <location>
        <begin position="26"/>
        <end position="393"/>
    </location>
</feature>
<organism evidence="2 3">
    <name type="scientific">Sediminitomix flava</name>
    <dbReference type="NCBI Taxonomy" id="379075"/>
    <lineage>
        <taxon>Bacteria</taxon>
        <taxon>Pseudomonadati</taxon>
        <taxon>Bacteroidota</taxon>
        <taxon>Cytophagia</taxon>
        <taxon>Cytophagales</taxon>
        <taxon>Flammeovirgaceae</taxon>
        <taxon>Sediminitomix</taxon>
    </lineage>
</organism>
<gene>
    <name evidence="2" type="ORF">BC781_1024</name>
</gene>
<evidence type="ECO:0000256" key="1">
    <source>
        <dbReference type="SAM" id="SignalP"/>
    </source>
</evidence>
<evidence type="ECO:0008006" key="4">
    <source>
        <dbReference type="Google" id="ProtNLM"/>
    </source>
</evidence>
<dbReference type="OrthoDB" id="625456at2"/>
<dbReference type="Proteomes" id="UP000245535">
    <property type="component" value="Unassembled WGS sequence"/>
</dbReference>